<keyword evidence="7" id="KW-0285">Flavoprotein</keyword>
<dbReference type="Gene3D" id="3.30.450.20">
    <property type="entry name" value="PAS domain"/>
    <property type="match status" value="1"/>
</dbReference>
<organism evidence="19 21">
    <name type="scientific">Methylobacterium oxalidis</name>
    <dbReference type="NCBI Taxonomy" id="944322"/>
    <lineage>
        <taxon>Bacteria</taxon>
        <taxon>Pseudomonadati</taxon>
        <taxon>Pseudomonadota</taxon>
        <taxon>Alphaproteobacteria</taxon>
        <taxon>Hyphomicrobiales</taxon>
        <taxon>Methylobacteriaceae</taxon>
        <taxon>Methylobacterium</taxon>
    </lineage>
</organism>
<evidence type="ECO:0000256" key="4">
    <source>
        <dbReference type="ARBA" id="ARBA00022543"/>
    </source>
</evidence>
<keyword evidence="22" id="KW-1185">Reference proteome</keyword>
<dbReference type="PANTHER" id="PTHR41523:SF7">
    <property type="entry name" value="HISTIDINE KINASE"/>
    <property type="match status" value="1"/>
</dbReference>
<protein>
    <recommendedName>
        <fullName evidence="3">Blue-light-activated histidine kinase</fullName>
        <ecNumber evidence="2">2.7.13.3</ecNumber>
    </recommendedName>
</protein>
<dbReference type="Proteomes" id="UP001156856">
    <property type="component" value="Unassembled WGS sequence"/>
</dbReference>
<evidence type="ECO:0000256" key="2">
    <source>
        <dbReference type="ARBA" id="ARBA00012438"/>
    </source>
</evidence>
<dbReference type="EMBL" id="BJZU01000124">
    <property type="protein sequence ID" value="GEP06816.1"/>
    <property type="molecule type" value="Genomic_DNA"/>
</dbReference>
<keyword evidence="6" id="KW-0716">Sensory transduction</keyword>
<proteinExistence type="predicted"/>
<evidence type="ECO:0000256" key="13">
    <source>
        <dbReference type="ARBA" id="ARBA00022840"/>
    </source>
</evidence>
<dbReference type="PROSITE" id="PS50113">
    <property type="entry name" value="PAC"/>
    <property type="match status" value="1"/>
</dbReference>
<dbReference type="Pfam" id="PF13426">
    <property type="entry name" value="PAS_9"/>
    <property type="match status" value="1"/>
</dbReference>
<dbReference type="EC" id="2.7.13.3" evidence="2"/>
<dbReference type="SMART" id="SM00086">
    <property type="entry name" value="PAC"/>
    <property type="match status" value="1"/>
</dbReference>
<name>A0A512JA50_9HYPH</name>
<evidence type="ECO:0000256" key="5">
    <source>
        <dbReference type="ARBA" id="ARBA00022553"/>
    </source>
</evidence>
<dbReference type="Gene3D" id="3.30.565.10">
    <property type="entry name" value="Histidine kinase-like ATPase, C-terminal domain"/>
    <property type="match status" value="1"/>
</dbReference>
<reference evidence="20" key="4">
    <citation type="submission" date="2023-01" db="EMBL/GenBank/DDBJ databases">
        <title>Draft genome sequence of Methylobacterium oxalidis strain NBRC 107715.</title>
        <authorList>
            <person name="Sun Q."/>
            <person name="Mori K."/>
        </authorList>
    </citation>
    <scope>NUCLEOTIDE SEQUENCE</scope>
    <source>
        <strain evidence="20">NBRC 107715</strain>
    </source>
</reference>
<gene>
    <name evidence="20" type="ORF">GCM10007888_13150</name>
    <name evidence="19" type="ORF">MOX02_48540</name>
</gene>
<keyword evidence="10" id="KW-0677">Repeat</keyword>
<dbReference type="Pfam" id="PF07536">
    <property type="entry name" value="HWE_HK"/>
    <property type="match status" value="1"/>
</dbReference>
<accession>A0A512JA50</accession>
<dbReference type="InterPro" id="IPR035965">
    <property type="entry name" value="PAS-like_dom_sf"/>
</dbReference>
<evidence type="ECO:0000256" key="8">
    <source>
        <dbReference type="ARBA" id="ARBA00022643"/>
    </source>
</evidence>
<evidence type="ECO:0000256" key="6">
    <source>
        <dbReference type="ARBA" id="ARBA00022606"/>
    </source>
</evidence>
<keyword evidence="8" id="KW-0288">FMN</keyword>
<evidence type="ECO:0000256" key="16">
    <source>
        <dbReference type="ARBA" id="ARBA00023170"/>
    </source>
</evidence>
<keyword evidence="12" id="KW-0418">Kinase</keyword>
<dbReference type="GO" id="GO:0005524">
    <property type="term" value="F:ATP binding"/>
    <property type="evidence" value="ECO:0007669"/>
    <property type="project" value="UniProtKB-KW"/>
</dbReference>
<evidence type="ECO:0000256" key="10">
    <source>
        <dbReference type="ARBA" id="ARBA00022737"/>
    </source>
</evidence>
<dbReference type="InterPro" id="IPR011102">
    <property type="entry name" value="Sig_transdc_His_kinase_HWE"/>
</dbReference>
<feature type="domain" description="PAS" evidence="17">
    <location>
        <begin position="31"/>
        <end position="82"/>
    </location>
</feature>
<evidence type="ECO:0000256" key="15">
    <source>
        <dbReference type="ARBA" id="ARBA00023026"/>
    </source>
</evidence>
<reference evidence="20" key="1">
    <citation type="journal article" date="2014" name="Int. J. Syst. Evol. Microbiol.">
        <title>Complete genome of a new Firmicutes species belonging to the dominant human colonic microbiota ('Ruminococcus bicirculans') reveals two chromosomes and a selective capacity to utilize plant glucans.</title>
        <authorList>
            <consortium name="NISC Comparative Sequencing Program"/>
            <person name="Wegmann U."/>
            <person name="Louis P."/>
            <person name="Goesmann A."/>
            <person name="Henrissat B."/>
            <person name="Duncan S.H."/>
            <person name="Flint H.J."/>
        </authorList>
    </citation>
    <scope>NUCLEOTIDE SEQUENCE</scope>
    <source>
        <strain evidence="20">NBRC 107715</strain>
    </source>
</reference>
<keyword evidence="9" id="KW-0808">Transferase</keyword>
<dbReference type="PROSITE" id="PS50112">
    <property type="entry name" value="PAS"/>
    <property type="match status" value="1"/>
</dbReference>
<reference evidence="22" key="2">
    <citation type="journal article" date="2019" name="Int. J. Syst. Evol. Microbiol.">
        <title>The Global Catalogue of Microorganisms (GCM) 10K type strain sequencing project: providing services to taxonomists for standard genome sequencing and annotation.</title>
        <authorList>
            <consortium name="The Broad Institute Genomics Platform"/>
            <consortium name="The Broad Institute Genome Sequencing Center for Infectious Disease"/>
            <person name="Wu L."/>
            <person name="Ma J."/>
        </authorList>
    </citation>
    <scope>NUCLEOTIDE SEQUENCE [LARGE SCALE GENOMIC DNA]</scope>
    <source>
        <strain evidence="22">NBRC 107715</strain>
    </source>
</reference>
<dbReference type="Proteomes" id="UP000321960">
    <property type="component" value="Unassembled WGS sequence"/>
</dbReference>
<keyword evidence="15" id="KW-0843">Virulence</keyword>
<evidence type="ECO:0000256" key="12">
    <source>
        <dbReference type="ARBA" id="ARBA00022777"/>
    </source>
</evidence>
<evidence type="ECO:0000259" key="18">
    <source>
        <dbReference type="PROSITE" id="PS50113"/>
    </source>
</evidence>
<evidence type="ECO:0000313" key="19">
    <source>
        <dbReference type="EMBL" id="GEP06816.1"/>
    </source>
</evidence>
<dbReference type="SMART" id="SM00911">
    <property type="entry name" value="HWE_HK"/>
    <property type="match status" value="1"/>
</dbReference>
<evidence type="ECO:0000256" key="7">
    <source>
        <dbReference type="ARBA" id="ARBA00022630"/>
    </source>
</evidence>
<dbReference type="CDD" id="cd00130">
    <property type="entry name" value="PAS"/>
    <property type="match status" value="1"/>
</dbReference>
<keyword evidence="16" id="KW-0675">Receptor</keyword>
<dbReference type="SUPFAM" id="SSF55874">
    <property type="entry name" value="ATPase domain of HSP90 chaperone/DNA topoisomerase II/histidine kinase"/>
    <property type="match status" value="1"/>
</dbReference>
<dbReference type="InterPro" id="IPR001610">
    <property type="entry name" value="PAC"/>
</dbReference>
<comment type="caution">
    <text evidence="19">The sequence shown here is derived from an EMBL/GenBank/DDBJ whole genome shotgun (WGS) entry which is preliminary data.</text>
</comment>
<dbReference type="NCBIfam" id="TIGR00229">
    <property type="entry name" value="sensory_box"/>
    <property type="match status" value="1"/>
</dbReference>
<evidence type="ECO:0000256" key="1">
    <source>
        <dbReference type="ARBA" id="ARBA00000085"/>
    </source>
</evidence>
<dbReference type="InterPro" id="IPR036890">
    <property type="entry name" value="HATPase_C_sf"/>
</dbReference>
<dbReference type="InterPro" id="IPR000014">
    <property type="entry name" value="PAS"/>
</dbReference>
<evidence type="ECO:0000256" key="11">
    <source>
        <dbReference type="ARBA" id="ARBA00022741"/>
    </source>
</evidence>
<evidence type="ECO:0000313" key="22">
    <source>
        <dbReference type="Proteomes" id="UP001156856"/>
    </source>
</evidence>
<evidence type="ECO:0000259" key="17">
    <source>
        <dbReference type="PROSITE" id="PS50112"/>
    </source>
</evidence>
<evidence type="ECO:0000313" key="21">
    <source>
        <dbReference type="Proteomes" id="UP000321960"/>
    </source>
</evidence>
<keyword evidence="4" id="KW-0600">Photoreceptor protein</keyword>
<evidence type="ECO:0000256" key="14">
    <source>
        <dbReference type="ARBA" id="ARBA00022991"/>
    </source>
</evidence>
<comment type="catalytic activity">
    <reaction evidence="1">
        <text>ATP + protein L-histidine = ADP + protein N-phospho-L-histidine.</text>
        <dbReference type="EC" id="2.7.13.3"/>
    </reaction>
</comment>
<reference evidence="19 21" key="3">
    <citation type="submission" date="2019-07" db="EMBL/GenBank/DDBJ databases">
        <title>Whole genome shotgun sequence of Methylobacterium oxalidis NBRC 107715.</title>
        <authorList>
            <person name="Hosoyama A."/>
            <person name="Uohara A."/>
            <person name="Ohji S."/>
            <person name="Ichikawa N."/>
        </authorList>
    </citation>
    <scope>NUCLEOTIDE SEQUENCE [LARGE SCALE GENOMIC DNA]</scope>
    <source>
        <strain evidence="19 21">NBRC 107715</strain>
    </source>
</reference>
<feature type="domain" description="PAC" evidence="18">
    <location>
        <begin position="107"/>
        <end position="161"/>
    </location>
</feature>
<keyword evidence="11" id="KW-0547">Nucleotide-binding</keyword>
<evidence type="ECO:0000313" key="20">
    <source>
        <dbReference type="EMBL" id="GLS62934.1"/>
    </source>
</evidence>
<dbReference type="EMBL" id="BSPK01000018">
    <property type="protein sequence ID" value="GLS62934.1"/>
    <property type="molecule type" value="Genomic_DNA"/>
</dbReference>
<keyword evidence="14" id="KW-0157">Chromophore</keyword>
<dbReference type="InterPro" id="IPR000700">
    <property type="entry name" value="PAS-assoc_C"/>
</dbReference>
<dbReference type="AlphaFoldDB" id="A0A512JA50"/>
<evidence type="ECO:0000256" key="9">
    <source>
        <dbReference type="ARBA" id="ARBA00022679"/>
    </source>
</evidence>
<dbReference type="GO" id="GO:0009881">
    <property type="term" value="F:photoreceptor activity"/>
    <property type="evidence" value="ECO:0007669"/>
    <property type="project" value="UniProtKB-KW"/>
</dbReference>
<dbReference type="OrthoDB" id="7991996at2"/>
<keyword evidence="5" id="KW-0597">Phosphoprotein</keyword>
<dbReference type="PANTHER" id="PTHR41523">
    <property type="entry name" value="TWO-COMPONENT SYSTEM SENSOR PROTEIN"/>
    <property type="match status" value="1"/>
</dbReference>
<sequence length="384" mass="41256">MAAQDGTHDEMSSISGTVNADAAARYNYKFRSPLFRIALDAIGEAVVITTAQLEPPGPVIAYVNPAFSRLTGYAAEEVTGRTPRLLQGPLTDRAALDRLRADLTAREAFEGTTTNYRKDGTPYLLHWHITPLRDEAGALTHWISLQREIAEAGWTEPRTLGRVRGLAGEAEAGLARGIAPAAAEEGGRALAVREVRATLALVRSIVRRTADSAEDAGEILAHLDDRLRTAGRLKLAALQSRPGLDLAHLVGEELSAFEMPERARIRISGPAVSLRGRAAELLGLAVHELTTNAIKYGALAEAAGRVSVRWRVARRDGAPRLVLRWVEAGAQRPVAPPDRAGFGTTLLERVLPADLGARTELDFAPGGLTCRVELPLPGEEGRIP</sequence>
<dbReference type="RefSeq" id="WP_147028324.1">
    <property type="nucleotide sequence ID" value="NZ_BJZU01000124.1"/>
</dbReference>
<evidence type="ECO:0000256" key="3">
    <source>
        <dbReference type="ARBA" id="ARBA00021740"/>
    </source>
</evidence>
<keyword evidence="13" id="KW-0067">ATP-binding</keyword>
<dbReference type="GO" id="GO:0004673">
    <property type="term" value="F:protein histidine kinase activity"/>
    <property type="evidence" value="ECO:0007669"/>
    <property type="project" value="UniProtKB-EC"/>
</dbReference>
<dbReference type="SUPFAM" id="SSF55785">
    <property type="entry name" value="PYP-like sensor domain (PAS domain)"/>
    <property type="match status" value="1"/>
</dbReference>